<dbReference type="PROSITE" id="PS00648">
    <property type="entry name" value="RIBONUCLEASE_P"/>
    <property type="match status" value="1"/>
</dbReference>
<comment type="catalytic activity">
    <reaction evidence="7">
        <text>Endonucleolytic cleavage of RNA, removing 5'-extranucleotides from tRNA precursor.</text>
        <dbReference type="EC" id="3.1.26.5"/>
    </reaction>
</comment>
<protein>
    <recommendedName>
        <fullName evidence="7 8">Ribonuclease P protein component</fullName>
        <shortName evidence="7">RNase P protein</shortName>
        <shortName evidence="7">RNaseP protein</shortName>
        <ecNumber evidence="7 8">3.1.26.5</ecNumber>
    </recommendedName>
    <alternativeName>
        <fullName evidence="7">Protein C5</fullName>
    </alternativeName>
</protein>
<organism evidence="10 11">
    <name type="scientific">Luteimonas galliterrae</name>
    <dbReference type="NCBI Taxonomy" id="2940486"/>
    <lineage>
        <taxon>Bacteria</taxon>
        <taxon>Pseudomonadati</taxon>
        <taxon>Pseudomonadota</taxon>
        <taxon>Gammaproteobacteria</taxon>
        <taxon>Lysobacterales</taxon>
        <taxon>Lysobacteraceae</taxon>
        <taxon>Luteimonas</taxon>
    </lineage>
</organism>
<keyword evidence="11" id="KW-1185">Reference proteome</keyword>
<evidence type="ECO:0000313" key="10">
    <source>
        <dbReference type="EMBL" id="MCL1635991.1"/>
    </source>
</evidence>
<dbReference type="InterPro" id="IPR020568">
    <property type="entry name" value="Ribosomal_Su5_D2-typ_SF"/>
</dbReference>
<dbReference type="InterPro" id="IPR000100">
    <property type="entry name" value="RNase_P"/>
</dbReference>
<keyword evidence="6 7" id="KW-0694">RNA-binding</keyword>
<dbReference type="Gene3D" id="3.30.230.10">
    <property type="match status" value="1"/>
</dbReference>
<keyword evidence="3 7" id="KW-0540">Nuclease</keyword>
<accession>A0ABT0MM89</accession>
<evidence type="ECO:0000256" key="6">
    <source>
        <dbReference type="ARBA" id="ARBA00022884"/>
    </source>
</evidence>
<evidence type="ECO:0000256" key="7">
    <source>
        <dbReference type="HAMAP-Rule" id="MF_00227"/>
    </source>
</evidence>
<dbReference type="InterPro" id="IPR020539">
    <property type="entry name" value="RNase_P_CS"/>
</dbReference>
<keyword evidence="2 7" id="KW-0819">tRNA processing</keyword>
<keyword evidence="5 7" id="KW-0378">Hydrolase</keyword>
<evidence type="ECO:0000256" key="1">
    <source>
        <dbReference type="ARBA" id="ARBA00002663"/>
    </source>
</evidence>
<dbReference type="PANTHER" id="PTHR33992">
    <property type="entry name" value="RIBONUCLEASE P PROTEIN COMPONENT"/>
    <property type="match status" value="1"/>
</dbReference>
<evidence type="ECO:0000313" key="11">
    <source>
        <dbReference type="Proteomes" id="UP001431217"/>
    </source>
</evidence>
<comment type="function">
    <text evidence="1 7">RNaseP catalyzes the removal of the 5'-leader sequence from pre-tRNA to produce the mature 5'-terminus. It can also cleave other RNA substrates such as 4.5S RNA. The protein component plays an auxiliary but essential role in vivo by binding to the 5'-leader sequence and broadening the substrate specificity of the ribozyme.</text>
</comment>
<proteinExistence type="inferred from homology"/>
<dbReference type="NCBIfam" id="TIGR00188">
    <property type="entry name" value="rnpA"/>
    <property type="match status" value="1"/>
</dbReference>
<evidence type="ECO:0000256" key="5">
    <source>
        <dbReference type="ARBA" id="ARBA00022801"/>
    </source>
</evidence>
<comment type="caution">
    <text evidence="10">The sequence shown here is derived from an EMBL/GenBank/DDBJ whole genome shotgun (WGS) entry which is preliminary data.</text>
</comment>
<gene>
    <name evidence="7 10" type="primary">rnpA</name>
    <name evidence="10" type="ORF">M2650_15310</name>
</gene>
<dbReference type="Proteomes" id="UP001431217">
    <property type="component" value="Unassembled WGS sequence"/>
</dbReference>
<dbReference type="EMBL" id="JAMBEP010000005">
    <property type="protein sequence ID" value="MCL1635991.1"/>
    <property type="molecule type" value="Genomic_DNA"/>
</dbReference>
<dbReference type="EC" id="3.1.26.5" evidence="7 8"/>
<evidence type="ECO:0000256" key="8">
    <source>
        <dbReference type="NCBIfam" id="TIGR00188"/>
    </source>
</evidence>
<evidence type="ECO:0000256" key="4">
    <source>
        <dbReference type="ARBA" id="ARBA00022759"/>
    </source>
</evidence>
<name>A0ABT0MM89_9GAMM</name>
<sequence length="154" mass="16406">MPTRARFPRSARLTAASDYDAAFKSGQRFSDPLFALHWRRGDDAARLGLAVSRKVDRRAVVRNRIKRALRQQFRLIRADLAGGDYVFVARAAAAGATATALADAMRALLRRAGALPRQSTAGAPPGTMRGVASADAAPNPDVPAHDSMPVSDPG</sequence>
<feature type="region of interest" description="Disordered" evidence="9">
    <location>
        <begin position="116"/>
        <end position="154"/>
    </location>
</feature>
<dbReference type="HAMAP" id="MF_00227">
    <property type="entry name" value="RNase_P"/>
    <property type="match status" value="1"/>
</dbReference>
<reference evidence="10 11" key="1">
    <citation type="submission" date="2022-05" db="EMBL/GenBank/DDBJ databases">
        <title>Luteimonas sp. SX5, whole genome shotgun sequencing project.</title>
        <authorList>
            <person name="Zhao G."/>
            <person name="Shen L."/>
        </authorList>
    </citation>
    <scope>NUCLEOTIDE SEQUENCE [LARGE SCALE GENOMIC DNA]</scope>
    <source>
        <strain evidence="10 11">SX5</strain>
    </source>
</reference>
<dbReference type="InterPro" id="IPR014721">
    <property type="entry name" value="Ribsml_uS5_D2-typ_fold_subgr"/>
</dbReference>
<dbReference type="PANTHER" id="PTHR33992:SF1">
    <property type="entry name" value="RIBONUCLEASE P PROTEIN COMPONENT"/>
    <property type="match status" value="1"/>
</dbReference>
<dbReference type="Pfam" id="PF00825">
    <property type="entry name" value="Ribonuclease_P"/>
    <property type="match status" value="1"/>
</dbReference>
<dbReference type="SUPFAM" id="SSF54211">
    <property type="entry name" value="Ribosomal protein S5 domain 2-like"/>
    <property type="match status" value="1"/>
</dbReference>
<evidence type="ECO:0000256" key="2">
    <source>
        <dbReference type="ARBA" id="ARBA00022694"/>
    </source>
</evidence>
<evidence type="ECO:0000256" key="3">
    <source>
        <dbReference type="ARBA" id="ARBA00022722"/>
    </source>
</evidence>
<dbReference type="GO" id="GO:0004526">
    <property type="term" value="F:ribonuclease P activity"/>
    <property type="evidence" value="ECO:0007669"/>
    <property type="project" value="UniProtKB-EC"/>
</dbReference>
<comment type="subunit">
    <text evidence="7">Consists of a catalytic RNA component (M1 or rnpB) and a protein subunit.</text>
</comment>
<comment type="similarity">
    <text evidence="7">Belongs to the RnpA family.</text>
</comment>
<keyword evidence="4 7" id="KW-0255">Endonuclease</keyword>
<dbReference type="RefSeq" id="WP_249475994.1">
    <property type="nucleotide sequence ID" value="NZ_JAMBEP010000005.1"/>
</dbReference>
<evidence type="ECO:0000256" key="9">
    <source>
        <dbReference type="SAM" id="MobiDB-lite"/>
    </source>
</evidence>